<feature type="transmembrane region" description="Helical" evidence="8">
    <location>
        <begin position="227"/>
        <end position="250"/>
    </location>
</feature>
<dbReference type="HOGENOM" id="CLU_027089_0_2_1"/>
<evidence type="ECO:0000256" key="1">
    <source>
        <dbReference type="ARBA" id="ARBA00004141"/>
    </source>
</evidence>
<organism evidence="10 11">
    <name type="scientific">Pycnoporus cinnabarinus</name>
    <name type="common">Cinnabar-red polypore</name>
    <name type="synonym">Trametes cinnabarina</name>
    <dbReference type="NCBI Taxonomy" id="5643"/>
    <lineage>
        <taxon>Eukaryota</taxon>
        <taxon>Fungi</taxon>
        <taxon>Dikarya</taxon>
        <taxon>Basidiomycota</taxon>
        <taxon>Agaricomycotina</taxon>
        <taxon>Agaricomycetes</taxon>
        <taxon>Polyporales</taxon>
        <taxon>Polyporaceae</taxon>
        <taxon>Trametes</taxon>
    </lineage>
</organism>
<protein>
    <submittedName>
        <fullName evidence="10">Uncharacterized protein</fullName>
    </submittedName>
</protein>
<dbReference type="NCBIfam" id="TIGR00820">
    <property type="entry name" value="zip"/>
    <property type="match status" value="1"/>
</dbReference>
<dbReference type="PANTHER" id="PTHR11040:SF32">
    <property type="entry name" value="ZINC-REGULATED TRANSPORTER 1"/>
    <property type="match status" value="1"/>
</dbReference>
<comment type="subcellular location">
    <subcellularLocation>
        <location evidence="1 8">Membrane</location>
        <topology evidence="1 8">Multi-pass membrane protein</topology>
    </subcellularLocation>
</comment>
<feature type="transmembrane region" description="Helical" evidence="8">
    <location>
        <begin position="256"/>
        <end position="276"/>
    </location>
</feature>
<keyword evidence="6 8" id="KW-0406">Ion transport</keyword>
<dbReference type="STRING" id="5643.A0A060S214"/>
<evidence type="ECO:0000256" key="7">
    <source>
        <dbReference type="ARBA" id="ARBA00023136"/>
    </source>
</evidence>
<keyword evidence="3 8" id="KW-0813">Transport</keyword>
<feature type="transmembrane region" description="Helical" evidence="8">
    <location>
        <begin position="30"/>
        <end position="49"/>
    </location>
</feature>
<evidence type="ECO:0000256" key="6">
    <source>
        <dbReference type="ARBA" id="ARBA00023065"/>
    </source>
</evidence>
<evidence type="ECO:0000256" key="4">
    <source>
        <dbReference type="ARBA" id="ARBA00022692"/>
    </source>
</evidence>
<dbReference type="InterPro" id="IPR004698">
    <property type="entry name" value="Zn/Fe_permease_fun/pln"/>
</dbReference>
<evidence type="ECO:0000256" key="9">
    <source>
        <dbReference type="SAM" id="MobiDB-lite"/>
    </source>
</evidence>
<dbReference type="Proteomes" id="UP000029665">
    <property type="component" value="Unassembled WGS sequence"/>
</dbReference>
<evidence type="ECO:0000313" key="10">
    <source>
        <dbReference type="EMBL" id="CDO68402.1"/>
    </source>
</evidence>
<evidence type="ECO:0000256" key="8">
    <source>
        <dbReference type="RuleBase" id="RU362088"/>
    </source>
</evidence>
<dbReference type="AlphaFoldDB" id="A0A060S214"/>
<keyword evidence="4 8" id="KW-0812">Transmembrane</keyword>
<dbReference type="OMA" id="ISEYPWV"/>
<dbReference type="OrthoDB" id="448280at2759"/>
<name>A0A060S214_PYCCI</name>
<feature type="transmembrane region" description="Helical" evidence="8">
    <location>
        <begin position="70"/>
        <end position="89"/>
    </location>
</feature>
<sequence>MRHAHLLTRDDDDFNCGSGGGDRRFTGLRIGSIFIILATSLIGALFPVLAKRTKWLNERIPTRVFDTAKYFGSGVIIATSLIHLLDPAIDELSSPCLDPAWQDYPYALGICLVSIFFIFITELVAFRWGTAMLARLGLAHDAHGHGLASHAAHGPETDQATQALSRKQQAEPSLGQIKSDDVESQHSHDRGSSSPHYPHTHSDIEKHNGHHTHNHGHALGDSPAAQIIGVAVLEFGVILHSVLIGLTLAVNDEFKVLFIVLVFHPATEMFEGLGVGSRLAYIRLPQKYNYVPILGALLFGITTPIGIAVGLGVRQSYNPDSTTASIVSGVLDALSSGILLYTGLVELMAHEFLFNSDMLNGSNSKLAYALCCMIAGAGLMALLGRWA</sequence>
<keyword evidence="7 8" id="KW-0472">Membrane</keyword>
<comment type="caution">
    <text evidence="10">The sequence shown here is derived from an EMBL/GenBank/DDBJ whole genome shotgun (WGS) entry which is preliminary data.</text>
</comment>
<accession>A0A060S214</accession>
<keyword evidence="5 8" id="KW-1133">Transmembrane helix</keyword>
<evidence type="ECO:0000313" key="11">
    <source>
        <dbReference type="Proteomes" id="UP000029665"/>
    </source>
</evidence>
<feature type="transmembrane region" description="Helical" evidence="8">
    <location>
        <begin position="366"/>
        <end position="386"/>
    </location>
</feature>
<dbReference type="GO" id="GO:0005886">
    <property type="term" value="C:plasma membrane"/>
    <property type="evidence" value="ECO:0007669"/>
    <property type="project" value="TreeGrafter"/>
</dbReference>
<reference evidence="10" key="1">
    <citation type="submission" date="2014-01" db="EMBL/GenBank/DDBJ databases">
        <title>The genome of the white-rot fungus Pycnoporus cinnabarinus: a basidiomycete model with a versatile arsenal for lignocellulosic biomass breakdown.</title>
        <authorList>
            <person name="Levasseur A."/>
            <person name="Lomascolo A."/>
            <person name="Ruiz-Duenas F.J."/>
            <person name="Uzan E."/>
            <person name="Piumi F."/>
            <person name="Kues U."/>
            <person name="Ram A.F.J."/>
            <person name="Murat C."/>
            <person name="Haon M."/>
            <person name="Benoit I."/>
            <person name="Arfi Y."/>
            <person name="Chevret D."/>
            <person name="Drula E."/>
            <person name="Kwon M.J."/>
            <person name="Gouret P."/>
            <person name="Lesage-Meessen L."/>
            <person name="Lombard V."/>
            <person name="Mariette J."/>
            <person name="Noirot C."/>
            <person name="Park J."/>
            <person name="Patyshakuliyeva A."/>
            <person name="Wieneger R.A.B."/>
            <person name="Wosten H.A.B."/>
            <person name="Martin F."/>
            <person name="Coutinho P.M."/>
            <person name="de Vries R."/>
            <person name="Martinez A.T."/>
            <person name="Klopp C."/>
            <person name="Pontarotti P."/>
            <person name="Henrissat B."/>
            <person name="Record E."/>
        </authorList>
    </citation>
    <scope>NUCLEOTIDE SEQUENCE [LARGE SCALE GENOMIC DNA]</scope>
    <source>
        <strain evidence="10">BRFM137</strain>
    </source>
</reference>
<feature type="transmembrane region" description="Helical" evidence="8">
    <location>
        <begin position="288"/>
        <end position="313"/>
    </location>
</feature>
<evidence type="ECO:0000256" key="3">
    <source>
        <dbReference type="ARBA" id="ARBA00022448"/>
    </source>
</evidence>
<feature type="transmembrane region" description="Helical" evidence="8">
    <location>
        <begin position="104"/>
        <end position="126"/>
    </location>
</feature>
<feature type="region of interest" description="Disordered" evidence="9">
    <location>
        <begin position="147"/>
        <end position="218"/>
    </location>
</feature>
<feature type="transmembrane region" description="Helical" evidence="8">
    <location>
        <begin position="333"/>
        <end position="354"/>
    </location>
</feature>
<evidence type="ECO:0000256" key="5">
    <source>
        <dbReference type="ARBA" id="ARBA00022989"/>
    </source>
</evidence>
<feature type="compositionally biased region" description="Polar residues" evidence="9">
    <location>
        <begin position="158"/>
        <end position="171"/>
    </location>
</feature>
<dbReference type="PANTHER" id="PTHR11040">
    <property type="entry name" value="ZINC/IRON TRANSPORTER"/>
    <property type="match status" value="1"/>
</dbReference>
<proteinExistence type="inferred from homology"/>
<evidence type="ECO:0000256" key="2">
    <source>
        <dbReference type="ARBA" id="ARBA00006939"/>
    </source>
</evidence>
<dbReference type="InterPro" id="IPR003689">
    <property type="entry name" value="ZIP"/>
</dbReference>
<dbReference type="EMBL" id="CCBP010000012">
    <property type="protein sequence ID" value="CDO68402.1"/>
    <property type="molecule type" value="Genomic_DNA"/>
</dbReference>
<dbReference type="Pfam" id="PF02535">
    <property type="entry name" value="Zip"/>
    <property type="match status" value="1"/>
</dbReference>
<comment type="similarity">
    <text evidence="2 8">Belongs to the ZIP transporter (TC 2.A.5) family.</text>
</comment>
<feature type="compositionally biased region" description="Basic and acidic residues" evidence="9">
    <location>
        <begin position="178"/>
        <end position="191"/>
    </location>
</feature>
<dbReference type="GO" id="GO:0005385">
    <property type="term" value="F:zinc ion transmembrane transporter activity"/>
    <property type="evidence" value="ECO:0007669"/>
    <property type="project" value="InterPro"/>
</dbReference>
<keyword evidence="11" id="KW-1185">Reference proteome</keyword>
<gene>
    <name evidence="10" type="ORF">BN946_scf184815.g49</name>
</gene>